<keyword evidence="2" id="KW-1185">Reference proteome</keyword>
<evidence type="ECO:0000313" key="1">
    <source>
        <dbReference type="EMBL" id="QJE73104.1"/>
    </source>
</evidence>
<dbReference type="KEGG" id="acru:HHL28_08440"/>
<name>A0A858R6X1_9PROT</name>
<proteinExistence type="predicted"/>
<gene>
    <name evidence="1" type="ORF">HHL28_08440</name>
</gene>
<evidence type="ECO:0000313" key="2">
    <source>
        <dbReference type="Proteomes" id="UP000501891"/>
    </source>
</evidence>
<dbReference type="Proteomes" id="UP000501891">
    <property type="component" value="Chromosome"/>
</dbReference>
<reference evidence="1" key="1">
    <citation type="submission" date="2020-04" db="EMBL/GenBank/DDBJ databases">
        <title>A desert anoxygenic phototrophic bacterium fixes CO2 using RubisCO under aerobic conditions.</title>
        <authorList>
            <person name="Tang K."/>
        </authorList>
    </citation>
    <scope>NUCLEOTIDE SEQUENCE [LARGE SCALE GENOMIC DNA]</scope>
    <source>
        <strain evidence="1">MIMtkB3</strain>
    </source>
</reference>
<dbReference type="EMBL" id="CP051775">
    <property type="protein sequence ID" value="QJE73104.1"/>
    <property type="molecule type" value="Genomic_DNA"/>
</dbReference>
<protein>
    <submittedName>
        <fullName evidence="1">Uncharacterized protein</fullName>
    </submittedName>
</protein>
<sequence>MATRIPLSGEQLRAARALLGYDPGHITFLTAVPEEVVLAVEESRDPAGHWPEAVRSIRDKFEELGLEFHAGGVRRQELTPDERAEGDARKRQFQAFLREQAGLYPGIGSGQADTLYGDDGLPA</sequence>
<dbReference type="AlphaFoldDB" id="A0A858R6X1"/>
<accession>A0A858R6X1</accession>
<organism evidence="1 2">
    <name type="scientific">Aerophototrophica crusticola</name>
    <dbReference type="NCBI Taxonomy" id="1709002"/>
    <lineage>
        <taxon>Bacteria</taxon>
        <taxon>Pseudomonadati</taxon>
        <taxon>Pseudomonadota</taxon>
        <taxon>Alphaproteobacteria</taxon>
        <taxon>Rhodospirillales</taxon>
        <taxon>Rhodospirillaceae</taxon>
        <taxon>Aerophototrophica</taxon>
    </lineage>
</organism>